<protein>
    <submittedName>
        <fullName evidence="1">Uncharacterized protein</fullName>
    </submittedName>
</protein>
<sequence length="113" mass="12770">MLLSSTAFVRGASLLAGESTHSTVFHHRNSLKTNIANSRTAVLLNASETDEQELEQQELAQEDFCPQFLAQFYLFQLLNKGSSSNPFVKSQHLELLSYTPVYILFHSIRLYSC</sequence>
<keyword evidence="2" id="KW-1185">Reference proteome</keyword>
<organism evidence="1 2">
    <name type="scientific">Ornithobacterium rhinotracheale (strain ATCC 51463 / DSM 15997 / CCUG 23171 / CIP 104009 / LMG 9086)</name>
    <dbReference type="NCBI Taxonomy" id="867902"/>
    <lineage>
        <taxon>Bacteria</taxon>
        <taxon>Pseudomonadati</taxon>
        <taxon>Bacteroidota</taxon>
        <taxon>Flavobacteriia</taxon>
        <taxon>Flavobacteriales</taxon>
        <taxon>Weeksellaceae</taxon>
        <taxon>Ornithobacterium</taxon>
    </lineage>
</organism>
<proteinExistence type="predicted"/>
<reference evidence="1 2" key="1">
    <citation type="submission" date="2012-06" db="EMBL/GenBank/DDBJ databases">
        <title>The complete genome of Ornithobacterium rhinotracheale DSM 15997.</title>
        <authorList>
            <consortium name="US DOE Joint Genome Institute (JGI-PGF)"/>
            <person name="Lucas S."/>
            <person name="Copeland A."/>
            <person name="Lapidus A."/>
            <person name="Goodwin L."/>
            <person name="Pitluck S."/>
            <person name="Peters L."/>
            <person name="Mikhailova N."/>
            <person name="Teshima H."/>
            <person name="Kyrpides N."/>
            <person name="Mavromatis K."/>
            <person name="Pagani I."/>
            <person name="Ivanova N."/>
            <person name="Ovchinnikova G."/>
            <person name="Zeytun A."/>
            <person name="Detter J.C."/>
            <person name="Han C."/>
            <person name="Land M."/>
            <person name="Hauser L."/>
            <person name="Markowitz V."/>
            <person name="Cheng J.-F."/>
            <person name="Hugenholtz P."/>
            <person name="Woyke T."/>
            <person name="Wu D."/>
            <person name="Lang E."/>
            <person name="Kopitz M."/>
            <person name="Brambilla E."/>
            <person name="Klenk H.-P."/>
            <person name="Eisen J.A."/>
        </authorList>
    </citation>
    <scope>NUCLEOTIDE SEQUENCE [LARGE SCALE GENOMIC DNA]</scope>
    <source>
        <strain evidence="2">ATCC 51463 / DSM 15997 / CCUG 23171 / LMG 9086</strain>
    </source>
</reference>
<dbReference type="AlphaFoldDB" id="I4A1L6"/>
<evidence type="ECO:0000313" key="1">
    <source>
        <dbReference type="EMBL" id="AFL97850.1"/>
    </source>
</evidence>
<dbReference type="Proteomes" id="UP000006051">
    <property type="component" value="Chromosome"/>
</dbReference>
<dbReference type="EMBL" id="CP003283">
    <property type="protein sequence ID" value="AFL97850.1"/>
    <property type="molecule type" value="Genomic_DNA"/>
</dbReference>
<dbReference type="HOGENOM" id="CLU_2130912_0_0_10"/>
<dbReference type="KEGG" id="orh:Ornrh_1695"/>
<evidence type="ECO:0000313" key="2">
    <source>
        <dbReference type="Proteomes" id="UP000006051"/>
    </source>
</evidence>
<dbReference type="STRING" id="867902.Ornrh_1695"/>
<accession>I4A1L6</accession>
<gene>
    <name evidence="1" type="ordered locus">Ornrh_1695</name>
</gene>
<name>I4A1L6_ORNRL</name>